<dbReference type="GO" id="GO:0015846">
    <property type="term" value="P:polyamine transport"/>
    <property type="evidence" value="ECO:0007669"/>
    <property type="project" value="InterPro"/>
</dbReference>
<dbReference type="InterPro" id="IPR001188">
    <property type="entry name" value="Sperm_putr-bd"/>
</dbReference>
<evidence type="ECO:0000256" key="2">
    <source>
        <dbReference type="ARBA" id="ARBA00022448"/>
    </source>
</evidence>
<dbReference type="PANTHER" id="PTHR30222:SF17">
    <property type="entry name" value="SPERMIDINE_PUTRESCINE-BINDING PERIPLASMIC PROTEIN"/>
    <property type="match status" value="1"/>
</dbReference>
<dbReference type="PIRSF" id="PIRSF019574">
    <property type="entry name" value="Periplasmic_polyamine_BP"/>
    <property type="match status" value="1"/>
</dbReference>
<dbReference type="Gene3D" id="3.40.190.10">
    <property type="entry name" value="Periplasmic binding protein-like II"/>
    <property type="match status" value="2"/>
</dbReference>
<evidence type="ECO:0000256" key="3">
    <source>
        <dbReference type="ARBA" id="ARBA00022729"/>
    </source>
</evidence>
<dbReference type="Pfam" id="PF13416">
    <property type="entry name" value="SBP_bac_8"/>
    <property type="match status" value="1"/>
</dbReference>
<dbReference type="GO" id="GO:0019808">
    <property type="term" value="F:polyamine binding"/>
    <property type="evidence" value="ECO:0007669"/>
    <property type="project" value="InterPro"/>
</dbReference>
<dbReference type="PRINTS" id="PR00909">
    <property type="entry name" value="SPERMDNBNDNG"/>
</dbReference>
<dbReference type="CDD" id="cd13590">
    <property type="entry name" value="PBP2_PotD_PotF_like"/>
    <property type="match status" value="1"/>
</dbReference>
<dbReference type="PROSITE" id="PS51257">
    <property type="entry name" value="PROKAR_LIPOPROTEIN"/>
    <property type="match status" value="1"/>
</dbReference>
<evidence type="ECO:0000313" key="7">
    <source>
        <dbReference type="EMBL" id="HIR54162.1"/>
    </source>
</evidence>
<evidence type="ECO:0000256" key="6">
    <source>
        <dbReference type="SAM" id="SignalP"/>
    </source>
</evidence>
<name>A0A9D1DJT1_9FIRM</name>
<comment type="caution">
    <text evidence="7">The sequence shown here is derived from an EMBL/GenBank/DDBJ whole genome shotgun (WGS) entry which is preliminary data.</text>
</comment>
<dbReference type="PANTHER" id="PTHR30222">
    <property type="entry name" value="SPERMIDINE/PUTRESCINE-BINDING PERIPLASMIC PROTEIN"/>
    <property type="match status" value="1"/>
</dbReference>
<feature type="chain" id="PRO_5038963823" evidence="6">
    <location>
        <begin position="23"/>
        <end position="361"/>
    </location>
</feature>
<dbReference type="SUPFAM" id="SSF53850">
    <property type="entry name" value="Periplasmic binding protein-like II"/>
    <property type="match status" value="1"/>
</dbReference>
<evidence type="ECO:0000256" key="1">
    <source>
        <dbReference type="ARBA" id="ARBA00004418"/>
    </source>
</evidence>
<dbReference type="AlphaFoldDB" id="A0A9D1DJT1"/>
<evidence type="ECO:0000313" key="8">
    <source>
        <dbReference type="Proteomes" id="UP000824238"/>
    </source>
</evidence>
<reference evidence="7" key="2">
    <citation type="journal article" date="2021" name="PeerJ">
        <title>Extensive microbial diversity within the chicken gut microbiome revealed by metagenomics and culture.</title>
        <authorList>
            <person name="Gilroy R."/>
            <person name="Ravi A."/>
            <person name="Getino M."/>
            <person name="Pursley I."/>
            <person name="Horton D.L."/>
            <person name="Alikhan N.F."/>
            <person name="Baker D."/>
            <person name="Gharbi K."/>
            <person name="Hall N."/>
            <person name="Watson M."/>
            <person name="Adriaenssens E.M."/>
            <person name="Foster-Nyarko E."/>
            <person name="Jarju S."/>
            <person name="Secka A."/>
            <person name="Antonio M."/>
            <person name="Oren A."/>
            <person name="Chaudhuri R.R."/>
            <person name="La Ragione R."/>
            <person name="Hildebrand F."/>
            <person name="Pallen M.J."/>
        </authorList>
    </citation>
    <scope>NUCLEOTIDE SEQUENCE</scope>
    <source>
        <strain evidence="7">ChiGjej3B3-7149</strain>
    </source>
</reference>
<dbReference type="Proteomes" id="UP000824238">
    <property type="component" value="Unassembled WGS sequence"/>
</dbReference>
<evidence type="ECO:0000256" key="5">
    <source>
        <dbReference type="PIRSR" id="PIRSR019574-1"/>
    </source>
</evidence>
<feature type="binding site" evidence="5">
    <location>
        <position position="93"/>
    </location>
    <ligand>
        <name>spermidine</name>
        <dbReference type="ChEBI" id="CHEBI:57834"/>
    </ligand>
</feature>
<protein>
    <submittedName>
        <fullName evidence="7">Spermidine/putrescine ABC transporter substrate-binding protein</fullName>
    </submittedName>
</protein>
<dbReference type="EMBL" id="DVHH01000023">
    <property type="protein sequence ID" value="HIR54162.1"/>
    <property type="molecule type" value="Genomic_DNA"/>
</dbReference>
<accession>A0A9D1DJT1</accession>
<reference evidence="7" key="1">
    <citation type="submission" date="2020-10" db="EMBL/GenBank/DDBJ databases">
        <authorList>
            <person name="Gilroy R."/>
        </authorList>
    </citation>
    <scope>NUCLEOTIDE SEQUENCE</scope>
    <source>
        <strain evidence="7">ChiGjej3B3-7149</strain>
    </source>
</reference>
<evidence type="ECO:0000256" key="4">
    <source>
        <dbReference type="ARBA" id="ARBA00022764"/>
    </source>
</evidence>
<sequence length="361" mass="40451">MKKKVISIALVLALALSLAAMSGCGSSKVVLNVYNWGMNIAEGEDGYIDVIALFEEKYPDIDVNYTTYETNEALYTRLKNGGASYDVIIPSDYMIARMIAEDMLLPLDFENIPNYELVDEQFKNQTYDPNNEYSVPYTWGTVGIIYNTKYVDEADVGSWDLLWNEKYAGRILMVGNERDAFAIAEARLGYSLNTEDPDELQAAADLLMEQKPLVQQYSMDNIYDAMDNEEAWIGVYYAGDCMLMMQENPDLNFYLPEEETFNVFIDAMCIPASAEHKYEAELFINFLCEPEICGGNMDYLGYGAPVSAAKDYMDPEMASSPVAYPDEATLARGEAFGALSTEAQQLMSSLWTDIYSEASLG</sequence>
<keyword evidence="2" id="KW-0813">Transport</keyword>
<feature type="signal peptide" evidence="6">
    <location>
        <begin position="1"/>
        <end position="22"/>
    </location>
</feature>
<organism evidence="7 8">
    <name type="scientific">Candidatus Scatomorpha intestinigallinarum</name>
    <dbReference type="NCBI Taxonomy" id="2840923"/>
    <lineage>
        <taxon>Bacteria</taxon>
        <taxon>Bacillati</taxon>
        <taxon>Bacillota</taxon>
        <taxon>Clostridia</taxon>
        <taxon>Eubacteriales</taxon>
        <taxon>Candidatus Scatomorpha</taxon>
    </lineage>
</organism>
<dbReference type="InterPro" id="IPR006059">
    <property type="entry name" value="SBP"/>
</dbReference>
<proteinExistence type="predicted"/>
<keyword evidence="3 6" id="KW-0732">Signal</keyword>
<dbReference type="GO" id="GO:0042597">
    <property type="term" value="C:periplasmic space"/>
    <property type="evidence" value="ECO:0007669"/>
    <property type="project" value="UniProtKB-SubCell"/>
</dbReference>
<gene>
    <name evidence="7" type="ORF">IAD36_00945</name>
</gene>
<keyword evidence="4" id="KW-0574">Periplasm</keyword>
<comment type="subcellular location">
    <subcellularLocation>
        <location evidence="1">Periplasm</location>
    </subcellularLocation>
</comment>